<dbReference type="EMBL" id="JABBWG010000005">
    <property type="protein sequence ID" value="KAG1822720.1"/>
    <property type="molecule type" value="Genomic_DNA"/>
</dbReference>
<evidence type="ECO:0000313" key="3">
    <source>
        <dbReference type="Proteomes" id="UP000807769"/>
    </source>
</evidence>
<name>A0A9P7JHN3_9AGAM</name>
<feature type="signal peptide" evidence="1">
    <location>
        <begin position="1"/>
        <end position="19"/>
    </location>
</feature>
<dbReference type="AlphaFoldDB" id="A0A9P7JHN3"/>
<evidence type="ECO:0000256" key="1">
    <source>
        <dbReference type="SAM" id="SignalP"/>
    </source>
</evidence>
<keyword evidence="3" id="KW-1185">Reference proteome</keyword>
<dbReference type="GeneID" id="64623203"/>
<organism evidence="2 3">
    <name type="scientific">Suillus subaureus</name>
    <dbReference type="NCBI Taxonomy" id="48587"/>
    <lineage>
        <taxon>Eukaryota</taxon>
        <taxon>Fungi</taxon>
        <taxon>Dikarya</taxon>
        <taxon>Basidiomycota</taxon>
        <taxon>Agaricomycotina</taxon>
        <taxon>Agaricomycetes</taxon>
        <taxon>Agaricomycetidae</taxon>
        <taxon>Boletales</taxon>
        <taxon>Suillineae</taxon>
        <taxon>Suillaceae</taxon>
        <taxon>Suillus</taxon>
    </lineage>
</organism>
<reference evidence="2" key="1">
    <citation type="journal article" date="2020" name="New Phytol.">
        <title>Comparative genomics reveals dynamic genome evolution in host specialist ectomycorrhizal fungi.</title>
        <authorList>
            <person name="Lofgren L.A."/>
            <person name="Nguyen N.H."/>
            <person name="Vilgalys R."/>
            <person name="Ruytinx J."/>
            <person name="Liao H.L."/>
            <person name="Branco S."/>
            <person name="Kuo A."/>
            <person name="LaButti K."/>
            <person name="Lipzen A."/>
            <person name="Andreopoulos W."/>
            <person name="Pangilinan J."/>
            <person name="Riley R."/>
            <person name="Hundley H."/>
            <person name="Na H."/>
            <person name="Barry K."/>
            <person name="Grigoriev I.V."/>
            <person name="Stajich J.E."/>
            <person name="Kennedy P.G."/>
        </authorList>
    </citation>
    <scope>NUCLEOTIDE SEQUENCE</scope>
    <source>
        <strain evidence="2">MN1</strain>
    </source>
</reference>
<sequence length="154" mass="16723">FISHLFLALALANGPGLLCMSSLVGHTGKNGCYMYCGLKGQCKPHASQYYPVLLKPNNYTIAGCTHDDIDIANLSQGTSAHYVENLHIMMASCTQAQYERNHLDTGIVGPSILLGLELDHILGVPECFSSEIMYFSGTNMASLYTDLWQGVADC</sequence>
<evidence type="ECO:0000313" key="2">
    <source>
        <dbReference type="EMBL" id="KAG1822720.1"/>
    </source>
</evidence>
<keyword evidence="1" id="KW-0732">Signal</keyword>
<proteinExistence type="predicted"/>
<dbReference type="OrthoDB" id="2669721at2759"/>
<feature type="non-terminal residue" evidence="2">
    <location>
        <position position="1"/>
    </location>
</feature>
<feature type="chain" id="PRO_5040372286" evidence="1">
    <location>
        <begin position="20"/>
        <end position="154"/>
    </location>
</feature>
<gene>
    <name evidence="2" type="ORF">BJ212DRAFT_1208683</name>
</gene>
<feature type="non-terminal residue" evidence="2">
    <location>
        <position position="154"/>
    </location>
</feature>
<accession>A0A9P7JHN3</accession>
<dbReference type="Proteomes" id="UP000807769">
    <property type="component" value="Unassembled WGS sequence"/>
</dbReference>
<comment type="caution">
    <text evidence="2">The sequence shown here is derived from an EMBL/GenBank/DDBJ whole genome shotgun (WGS) entry which is preliminary data.</text>
</comment>
<protein>
    <submittedName>
        <fullName evidence="2">Uncharacterized protein</fullName>
    </submittedName>
</protein>
<dbReference type="RefSeq" id="XP_041197126.1">
    <property type="nucleotide sequence ID" value="XM_041329186.1"/>
</dbReference>